<dbReference type="EMBL" id="JAOL01000133">
    <property type="protein sequence ID" value="EUA88753.1"/>
    <property type="molecule type" value="Genomic_DNA"/>
</dbReference>
<evidence type="ECO:0000313" key="3">
    <source>
        <dbReference type="Proteomes" id="UP000020681"/>
    </source>
</evidence>
<sequence>MAGPGGNGGDARLIGDGGDGGRGARAAPAVWVGRYSGRTDPTGLSRKRGPAV</sequence>
<feature type="region of interest" description="Disordered" evidence="1">
    <location>
        <begin position="1"/>
        <end position="25"/>
    </location>
</feature>
<feature type="compositionally biased region" description="Gly residues" evidence="1">
    <location>
        <begin position="1"/>
        <end position="23"/>
    </location>
</feature>
<evidence type="ECO:0000256" key="1">
    <source>
        <dbReference type="SAM" id="MobiDB-lite"/>
    </source>
</evidence>
<keyword evidence="3" id="KW-1185">Reference proteome</keyword>
<name>A0ABN0QVK1_MYCUL</name>
<reference evidence="2 3" key="1">
    <citation type="submission" date="2014-01" db="EMBL/GenBank/DDBJ databases">
        <authorList>
            <person name="Dobos K."/>
            <person name="Lenaerts A."/>
            <person name="Ordway D."/>
            <person name="DeGroote M.A."/>
            <person name="Parker T."/>
            <person name="Sizemore C."/>
            <person name="Tallon L.J."/>
            <person name="Sadzewicz L.K."/>
            <person name="Sengamalay N."/>
            <person name="Fraser C.M."/>
            <person name="Hine E."/>
            <person name="Shefchek K.A."/>
            <person name="Das S.P."/>
            <person name="Tettelin H."/>
        </authorList>
    </citation>
    <scope>NUCLEOTIDE SEQUENCE [LARGE SCALE GENOMIC DNA]</scope>
    <source>
        <strain evidence="2 3">Harvey</strain>
    </source>
</reference>
<dbReference type="Proteomes" id="UP000020681">
    <property type="component" value="Unassembled WGS sequence"/>
</dbReference>
<evidence type="ECO:0000313" key="2">
    <source>
        <dbReference type="EMBL" id="EUA88753.1"/>
    </source>
</evidence>
<accession>A0ABN0QVK1</accession>
<protein>
    <submittedName>
        <fullName evidence="2">Uncharacterized protein</fullName>
    </submittedName>
</protein>
<proteinExistence type="predicted"/>
<gene>
    <name evidence="2" type="ORF">I551_4778</name>
</gene>
<comment type="caution">
    <text evidence="2">The sequence shown here is derived from an EMBL/GenBank/DDBJ whole genome shotgun (WGS) entry which is preliminary data.</text>
</comment>
<organism evidence="2 3">
    <name type="scientific">Mycobacterium ulcerans str. Harvey</name>
    <dbReference type="NCBI Taxonomy" id="1299332"/>
    <lineage>
        <taxon>Bacteria</taxon>
        <taxon>Bacillati</taxon>
        <taxon>Actinomycetota</taxon>
        <taxon>Actinomycetes</taxon>
        <taxon>Mycobacteriales</taxon>
        <taxon>Mycobacteriaceae</taxon>
        <taxon>Mycobacterium</taxon>
        <taxon>Mycobacterium ulcerans group</taxon>
    </lineage>
</organism>